<dbReference type="SUPFAM" id="SSF51197">
    <property type="entry name" value="Clavaminate synthase-like"/>
    <property type="match status" value="1"/>
</dbReference>
<gene>
    <name evidence="1" type="ORF">BP5553_10596</name>
</gene>
<proteinExistence type="predicted"/>
<protein>
    <submittedName>
        <fullName evidence="1">Clavaminate synthase-like protein</fullName>
    </submittedName>
</protein>
<dbReference type="EMBL" id="NPIC01000017">
    <property type="protein sequence ID" value="RDL29969.1"/>
    <property type="molecule type" value="Genomic_DNA"/>
</dbReference>
<organism evidence="1 2">
    <name type="scientific">Venustampulla echinocandica</name>
    <dbReference type="NCBI Taxonomy" id="2656787"/>
    <lineage>
        <taxon>Eukaryota</taxon>
        <taxon>Fungi</taxon>
        <taxon>Dikarya</taxon>
        <taxon>Ascomycota</taxon>
        <taxon>Pezizomycotina</taxon>
        <taxon>Leotiomycetes</taxon>
        <taxon>Helotiales</taxon>
        <taxon>Pleuroascaceae</taxon>
        <taxon>Venustampulla</taxon>
    </lineage>
</organism>
<evidence type="ECO:0000313" key="2">
    <source>
        <dbReference type="Proteomes" id="UP000254866"/>
    </source>
</evidence>
<dbReference type="AlphaFoldDB" id="A0A370T904"/>
<dbReference type="InterPro" id="IPR027443">
    <property type="entry name" value="IPNS-like_sf"/>
</dbReference>
<dbReference type="PANTHER" id="PTHR30613">
    <property type="entry name" value="UNCHARACTERIZED PROTEIN YBIU-RELATED"/>
    <property type="match status" value="1"/>
</dbReference>
<dbReference type="STRING" id="2656787.A0A370T904"/>
<dbReference type="InterPro" id="IPR010856">
    <property type="entry name" value="Gig2-like"/>
</dbReference>
<dbReference type="Pfam" id="PF07350">
    <property type="entry name" value="Gig2-like"/>
    <property type="match status" value="1"/>
</dbReference>
<dbReference type="PANTHER" id="PTHR30613:SF1">
    <property type="entry name" value="DUF1479 DOMAIN PROTEIN (AFU_ORTHOLOGUE AFUA_5G09280)"/>
    <property type="match status" value="1"/>
</dbReference>
<dbReference type="Proteomes" id="UP000254866">
    <property type="component" value="Unassembled WGS sequence"/>
</dbReference>
<accession>A0A370T904</accession>
<dbReference type="GeneID" id="43603445"/>
<dbReference type="RefSeq" id="XP_031864659.1">
    <property type="nucleotide sequence ID" value="XM_032019219.1"/>
</dbReference>
<sequence length="512" mass="57377">MESISRTRLSTNIPRLTRALLHHRHVTTSTQSQFKSKKEGDISSVFVSLSSGAVEPLPERFADVKRQLVGGREGKISASWRRLLKALEQEVETISTRGPAIIPTIKYEELDANLPDFQADLKKRGAAVIRNVVPQSEARAYKEEIERYVKANPSTKAFPQDDPQVFELYWSAPQVRARAHPNLLRTQRLLMNAWHSKDPDALISTSSPVSYADRLRIRQPGDAGFALGPHIDGGSVERWEKSGYGLSDLYDKVWEGDWENYDPWESSSRLPVVSDLYEGAGACSMLRMFQGWLSMSRTRPGEGTLQVNPMVKLTTAYTLLRPFFRSIRPFEVDGSGKPTREYLDAANWELEPQYTATLQGANPGHSQELNEELHPHLQLSKSMIHVPDIEPGDYVVWHCDTIHAVDKVHNGKSDSSVLYIPTCPLTESNARYLSRQRDAFMQGSPGPDFPGGRGESEHVGRPDATYIKKVSDNTGLQAMGFKSWQGDEKLQGKGERKMLSRANDILGFDASV</sequence>
<evidence type="ECO:0000313" key="1">
    <source>
        <dbReference type="EMBL" id="RDL29969.1"/>
    </source>
</evidence>
<dbReference type="Gene3D" id="2.60.120.330">
    <property type="entry name" value="B-lactam Antibiotic, Isopenicillin N Synthase, Chain"/>
    <property type="match status" value="1"/>
</dbReference>
<dbReference type="OrthoDB" id="8249012at2759"/>
<keyword evidence="2" id="KW-1185">Reference proteome</keyword>
<reference evidence="1 2" key="1">
    <citation type="journal article" date="2018" name="IMA Fungus">
        <title>IMA Genome-F 9: Draft genome sequence of Annulohypoxylon stygium, Aspergillus mulundensis, Berkeleyomyces basicola (syn. Thielaviopsis basicola), Ceratocystis smalleyi, two Cercospora beticola strains, Coleophoma cylindrospora, Fusarium fracticaudum, Phialophora cf. hyalina, and Morchella septimelata.</title>
        <authorList>
            <person name="Wingfield B.D."/>
            <person name="Bills G.F."/>
            <person name="Dong Y."/>
            <person name="Huang W."/>
            <person name="Nel W.J."/>
            <person name="Swalarsk-Parry B.S."/>
            <person name="Vaghefi N."/>
            <person name="Wilken P.M."/>
            <person name="An Z."/>
            <person name="de Beer Z.W."/>
            <person name="De Vos L."/>
            <person name="Chen L."/>
            <person name="Duong T.A."/>
            <person name="Gao Y."/>
            <person name="Hammerbacher A."/>
            <person name="Kikkert J.R."/>
            <person name="Li Y."/>
            <person name="Li H."/>
            <person name="Li K."/>
            <person name="Li Q."/>
            <person name="Liu X."/>
            <person name="Ma X."/>
            <person name="Naidoo K."/>
            <person name="Pethybridge S.J."/>
            <person name="Sun J."/>
            <person name="Steenkamp E.T."/>
            <person name="van der Nest M.A."/>
            <person name="van Wyk S."/>
            <person name="Wingfield M.J."/>
            <person name="Xiong C."/>
            <person name="Yue Q."/>
            <person name="Zhang X."/>
        </authorList>
    </citation>
    <scope>NUCLEOTIDE SEQUENCE [LARGE SCALE GENOMIC DNA]</scope>
    <source>
        <strain evidence="1 2">BP 5553</strain>
    </source>
</reference>
<comment type="caution">
    <text evidence="1">The sequence shown here is derived from an EMBL/GenBank/DDBJ whole genome shotgun (WGS) entry which is preliminary data.</text>
</comment>
<name>A0A370T904_9HELO</name>